<dbReference type="EMBL" id="SMKY01000306">
    <property type="protein sequence ID" value="TDD66568.1"/>
    <property type="molecule type" value="Genomic_DNA"/>
</dbReference>
<dbReference type="RefSeq" id="WP_132203856.1">
    <property type="nucleotide sequence ID" value="NZ_SMKY01000306.1"/>
</dbReference>
<proteinExistence type="predicted"/>
<protein>
    <submittedName>
        <fullName evidence="1">Uncharacterized protein</fullName>
    </submittedName>
</protein>
<reference evidence="1 2" key="1">
    <citation type="submission" date="2019-03" db="EMBL/GenBank/DDBJ databases">
        <title>Draft genome sequences of novel Actinobacteria.</title>
        <authorList>
            <person name="Sahin N."/>
            <person name="Ay H."/>
            <person name="Saygin H."/>
        </authorList>
    </citation>
    <scope>NUCLEOTIDE SEQUENCE [LARGE SCALE GENOMIC DNA]</scope>
    <source>
        <strain evidence="1 2">DSM 45941</strain>
    </source>
</reference>
<comment type="caution">
    <text evidence="1">The sequence shown here is derived from an EMBL/GenBank/DDBJ whole genome shotgun (WGS) entry which is preliminary data.</text>
</comment>
<evidence type="ECO:0000313" key="1">
    <source>
        <dbReference type="EMBL" id="TDD66568.1"/>
    </source>
</evidence>
<dbReference type="Proteomes" id="UP000295578">
    <property type="component" value="Unassembled WGS sequence"/>
</dbReference>
<gene>
    <name evidence="1" type="ORF">E1293_39035</name>
</gene>
<accession>A0A4R5A3R0</accession>
<organism evidence="1 2">
    <name type="scientific">Actinomadura darangshiensis</name>
    <dbReference type="NCBI Taxonomy" id="705336"/>
    <lineage>
        <taxon>Bacteria</taxon>
        <taxon>Bacillati</taxon>
        <taxon>Actinomycetota</taxon>
        <taxon>Actinomycetes</taxon>
        <taxon>Streptosporangiales</taxon>
        <taxon>Thermomonosporaceae</taxon>
        <taxon>Actinomadura</taxon>
    </lineage>
</organism>
<name>A0A4R5A3R0_9ACTN</name>
<keyword evidence="2" id="KW-1185">Reference proteome</keyword>
<dbReference type="AlphaFoldDB" id="A0A4R5A3R0"/>
<sequence length="112" mass="11515">MLFAAGPAIAGTDVYVDTTDPFNSAAAGFHANGETFTVCDNRSDGLRASGHIGWTDSSASHWVRLDDTNGANNSCAKKNLSIGEGISVTVEICVKNGAGGDTKYCATKNGKA</sequence>
<evidence type="ECO:0000313" key="2">
    <source>
        <dbReference type="Proteomes" id="UP000295578"/>
    </source>
</evidence>
<dbReference type="OrthoDB" id="4225954at2"/>